<evidence type="ECO:0000313" key="5">
    <source>
        <dbReference type="Proteomes" id="UP000198304"/>
    </source>
</evidence>
<evidence type="ECO:0000259" key="2">
    <source>
        <dbReference type="PROSITE" id="PS51736"/>
    </source>
</evidence>
<dbReference type="Pfam" id="PF07508">
    <property type="entry name" value="Recombinase"/>
    <property type="match status" value="1"/>
</dbReference>
<dbReference type="InterPro" id="IPR050639">
    <property type="entry name" value="SSR_resolvase"/>
</dbReference>
<dbReference type="InterPro" id="IPR006119">
    <property type="entry name" value="Resolv_N"/>
</dbReference>
<dbReference type="PANTHER" id="PTHR30461:SF23">
    <property type="entry name" value="DNA RECOMBINASE-RELATED"/>
    <property type="match status" value="1"/>
</dbReference>
<dbReference type="Pfam" id="PF13408">
    <property type="entry name" value="Zn_ribbon_recom"/>
    <property type="match status" value="1"/>
</dbReference>
<dbReference type="SMART" id="SM00857">
    <property type="entry name" value="Resolvase"/>
    <property type="match status" value="1"/>
</dbReference>
<dbReference type="InterPro" id="IPR025827">
    <property type="entry name" value="Zn_ribbon_recom_dom"/>
</dbReference>
<dbReference type="InterPro" id="IPR011109">
    <property type="entry name" value="DNA_bind_recombinase_dom"/>
</dbReference>
<dbReference type="GO" id="GO:0000150">
    <property type="term" value="F:DNA strand exchange activity"/>
    <property type="evidence" value="ECO:0007669"/>
    <property type="project" value="InterPro"/>
</dbReference>
<protein>
    <submittedName>
        <fullName evidence="4">Site-specific DNA recombinase</fullName>
    </submittedName>
</protein>
<feature type="coiled-coil region" evidence="1">
    <location>
        <begin position="410"/>
        <end position="437"/>
    </location>
</feature>
<dbReference type="PROSITE" id="PS51736">
    <property type="entry name" value="RECOMBINASES_3"/>
    <property type="match status" value="1"/>
</dbReference>
<dbReference type="InterPro" id="IPR036162">
    <property type="entry name" value="Resolvase-like_N_sf"/>
</dbReference>
<dbReference type="Pfam" id="PF00239">
    <property type="entry name" value="Resolvase"/>
    <property type="match status" value="1"/>
</dbReference>
<gene>
    <name evidence="4" type="ORF">SAMN05446037_101754</name>
</gene>
<dbReference type="PROSITE" id="PS51737">
    <property type="entry name" value="RECOMBINASE_DNA_BIND"/>
    <property type="match status" value="1"/>
</dbReference>
<dbReference type="EMBL" id="FZOJ01000017">
    <property type="protein sequence ID" value="SNS69509.1"/>
    <property type="molecule type" value="Genomic_DNA"/>
</dbReference>
<organism evidence="4 5">
    <name type="scientific">Anaerovirgula multivorans</name>
    <dbReference type="NCBI Taxonomy" id="312168"/>
    <lineage>
        <taxon>Bacteria</taxon>
        <taxon>Bacillati</taxon>
        <taxon>Bacillota</taxon>
        <taxon>Clostridia</taxon>
        <taxon>Peptostreptococcales</taxon>
        <taxon>Natronincolaceae</taxon>
        <taxon>Anaerovirgula</taxon>
    </lineage>
</organism>
<dbReference type="AlphaFoldDB" id="A0A239GK17"/>
<evidence type="ECO:0000313" key="4">
    <source>
        <dbReference type="EMBL" id="SNS69509.1"/>
    </source>
</evidence>
<dbReference type="PANTHER" id="PTHR30461">
    <property type="entry name" value="DNA-INVERTASE FROM LAMBDOID PROPHAGE"/>
    <property type="match status" value="1"/>
</dbReference>
<evidence type="ECO:0000256" key="1">
    <source>
        <dbReference type="SAM" id="Coils"/>
    </source>
</evidence>
<dbReference type="OrthoDB" id="9769353at2"/>
<dbReference type="RefSeq" id="WP_089283875.1">
    <property type="nucleotide sequence ID" value="NZ_FZOJ01000017.1"/>
</dbReference>
<accession>A0A239GK17</accession>
<dbReference type="SUPFAM" id="SSF53041">
    <property type="entry name" value="Resolvase-like"/>
    <property type="match status" value="1"/>
</dbReference>
<name>A0A239GK17_9FIRM</name>
<evidence type="ECO:0000259" key="3">
    <source>
        <dbReference type="PROSITE" id="PS51737"/>
    </source>
</evidence>
<reference evidence="4 5" key="1">
    <citation type="submission" date="2017-06" db="EMBL/GenBank/DDBJ databases">
        <authorList>
            <person name="Kim H.J."/>
            <person name="Triplett B.A."/>
        </authorList>
    </citation>
    <scope>NUCLEOTIDE SEQUENCE [LARGE SCALE GENOMIC DNA]</scope>
    <source>
        <strain evidence="4 5">SCA</strain>
    </source>
</reference>
<dbReference type="GO" id="GO:0003677">
    <property type="term" value="F:DNA binding"/>
    <property type="evidence" value="ECO:0007669"/>
    <property type="project" value="InterPro"/>
</dbReference>
<feature type="domain" description="Recombinase" evidence="3">
    <location>
        <begin position="182"/>
        <end position="309"/>
    </location>
</feature>
<keyword evidence="5" id="KW-1185">Reference proteome</keyword>
<dbReference type="Gene3D" id="3.90.1750.20">
    <property type="entry name" value="Putative Large Serine Recombinase, Chain B, Domain 2"/>
    <property type="match status" value="1"/>
</dbReference>
<dbReference type="CDD" id="cd00338">
    <property type="entry name" value="Ser_Recombinase"/>
    <property type="match status" value="1"/>
</dbReference>
<keyword evidence="1" id="KW-0175">Coiled coil</keyword>
<dbReference type="Gene3D" id="3.40.50.1390">
    <property type="entry name" value="Resolvase, N-terminal catalytic domain"/>
    <property type="match status" value="1"/>
</dbReference>
<sequence length="613" mass="71278">MSNVKVIEPSKSSRRQRSRFIENQMRVAAYCRVSTDSEEQKTSYESQVLHYRQLVETKPEWDLVDIYADEAISGTQTSKRMEFQRMINDAVDGKIDLIITKSISRFARNTLDTLKYVRLLKEKNVAIMFEKENINTMTMNGEMLLVILSSLAQQESESISANVIMGLKMKMKRGEMVGYNGCLGYDYDPETKSISINEEEAEIVRYIFNRYVEGAGCFVIAKELTKLGYKTKKGSIRWHESTVRAMIKNEKYKGDLLQGKTFTVDPITHRRLDNMGEREKFYKENNHEPIISDEMFDRAQEILRMRSSRYNTKHDSRKFSRMHAFSSMCVCGFCGGTLIRRIWHHGTNHEKPAWQCAKCIKEGRKVCEHSKGIKEEMLEEAFVTMYNKVQKLFDTDIDEFLNNIEEALDVNSLRDEVKDLTIQIKKLEEKSQKLLDMRLEEKITEPDYNKKHHVIEKELNEFRDQREDRYETLQGEESISTRIKGFRNAFNHELKMDQFDRDILDNFIDKVIVGGKDEDGNPMPYALTFVFKAGIKFSDDFYEKVAELGTKMETEILSSYAKYDGKPAVTFASNTACGNLHIFIEEISELIISSPLQNEGTVESLIMENYRII</sequence>
<dbReference type="Proteomes" id="UP000198304">
    <property type="component" value="Unassembled WGS sequence"/>
</dbReference>
<dbReference type="InterPro" id="IPR038109">
    <property type="entry name" value="DNA_bind_recomb_sf"/>
</dbReference>
<feature type="domain" description="Resolvase/invertase-type recombinase catalytic" evidence="2">
    <location>
        <begin position="26"/>
        <end position="174"/>
    </location>
</feature>
<proteinExistence type="predicted"/>